<dbReference type="Proteomes" id="UP000199297">
    <property type="component" value="Unassembled WGS sequence"/>
</dbReference>
<dbReference type="Gene3D" id="3.10.129.10">
    <property type="entry name" value="Hotdog Thioesterase"/>
    <property type="match status" value="1"/>
</dbReference>
<evidence type="ECO:0008006" key="3">
    <source>
        <dbReference type="Google" id="ProtNLM"/>
    </source>
</evidence>
<sequence>MTNRFSRVVDKIKKLPKFTHSMLFTKLFCSQVKYAGTSKLTVLDIQARQVRLQMKNRKSVQNHIGGVHAIAAALLAESATGIVFAMNLPDRCLPLLKTMTIQYQRRMQGDLTAVATMSAQQIALLSEDKGAIDIEVIINDESGEQPILCQMTWAWISKKA</sequence>
<name>A0A1H7T7Z3_9GAMM</name>
<protein>
    <recommendedName>
        <fullName evidence="3">Acyl-coenzyme A thioesterase PaaI, contains HGG motif</fullName>
    </recommendedName>
</protein>
<accession>A0A1H7T7Z3</accession>
<dbReference type="CDD" id="cd03443">
    <property type="entry name" value="PaaI_thioesterase"/>
    <property type="match status" value="1"/>
</dbReference>
<dbReference type="STRING" id="641665.GCA_002104455_02291"/>
<dbReference type="EMBL" id="FOBI01000023">
    <property type="protein sequence ID" value="SEL80863.1"/>
    <property type="molecule type" value="Genomic_DNA"/>
</dbReference>
<dbReference type="Pfam" id="PF14539">
    <property type="entry name" value="DUF4442"/>
    <property type="match status" value="1"/>
</dbReference>
<dbReference type="OrthoDB" id="793353at2"/>
<organism evidence="1 2">
    <name type="scientific">Colwellia chukchiensis</name>
    <dbReference type="NCBI Taxonomy" id="641665"/>
    <lineage>
        <taxon>Bacteria</taxon>
        <taxon>Pseudomonadati</taxon>
        <taxon>Pseudomonadota</taxon>
        <taxon>Gammaproteobacteria</taxon>
        <taxon>Alteromonadales</taxon>
        <taxon>Colwelliaceae</taxon>
        <taxon>Colwellia</taxon>
    </lineage>
</organism>
<keyword evidence="2" id="KW-1185">Reference proteome</keyword>
<dbReference type="SUPFAM" id="SSF54637">
    <property type="entry name" value="Thioesterase/thiol ester dehydrase-isomerase"/>
    <property type="match status" value="1"/>
</dbReference>
<evidence type="ECO:0000313" key="2">
    <source>
        <dbReference type="Proteomes" id="UP000199297"/>
    </source>
</evidence>
<dbReference type="InterPro" id="IPR027961">
    <property type="entry name" value="DUF4442"/>
</dbReference>
<evidence type="ECO:0000313" key="1">
    <source>
        <dbReference type="EMBL" id="SEL80863.1"/>
    </source>
</evidence>
<dbReference type="AlphaFoldDB" id="A0A1H7T7Z3"/>
<proteinExistence type="predicted"/>
<dbReference type="InterPro" id="IPR029069">
    <property type="entry name" value="HotDog_dom_sf"/>
</dbReference>
<gene>
    <name evidence="1" type="ORF">SAMN05216262_12330</name>
</gene>
<reference evidence="2" key="1">
    <citation type="submission" date="2016-10" db="EMBL/GenBank/DDBJ databases">
        <authorList>
            <person name="Varghese N."/>
            <person name="Submissions S."/>
        </authorList>
    </citation>
    <scope>NUCLEOTIDE SEQUENCE [LARGE SCALE GENOMIC DNA]</scope>
    <source>
        <strain evidence="2">CGMCC 1.9127</strain>
    </source>
</reference>